<gene>
    <name evidence="1" type="ORF">BSTOLATCC_MIC46400</name>
</gene>
<comment type="caution">
    <text evidence="1">The sequence shown here is derived from an EMBL/GenBank/DDBJ whole genome shotgun (WGS) entry which is preliminary data.</text>
</comment>
<organism evidence="1 2">
    <name type="scientific">Blepharisma stoltei</name>
    <dbReference type="NCBI Taxonomy" id="1481888"/>
    <lineage>
        <taxon>Eukaryota</taxon>
        <taxon>Sar</taxon>
        <taxon>Alveolata</taxon>
        <taxon>Ciliophora</taxon>
        <taxon>Postciliodesmatophora</taxon>
        <taxon>Heterotrichea</taxon>
        <taxon>Heterotrichida</taxon>
        <taxon>Blepharismidae</taxon>
        <taxon>Blepharisma</taxon>
    </lineage>
</organism>
<name>A0AAU9JPY6_9CILI</name>
<dbReference type="Proteomes" id="UP001162131">
    <property type="component" value="Unassembled WGS sequence"/>
</dbReference>
<keyword evidence="2" id="KW-1185">Reference proteome</keyword>
<evidence type="ECO:0000313" key="2">
    <source>
        <dbReference type="Proteomes" id="UP001162131"/>
    </source>
</evidence>
<evidence type="ECO:0000313" key="1">
    <source>
        <dbReference type="EMBL" id="CAG9328394.1"/>
    </source>
</evidence>
<reference evidence="1" key="1">
    <citation type="submission" date="2021-09" db="EMBL/GenBank/DDBJ databases">
        <authorList>
            <consortium name="AG Swart"/>
            <person name="Singh M."/>
            <person name="Singh A."/>
            <person name="Seah K."/>
            <person name="Emmerich C."/>
        </authorList>
    </citation>
    <scope>NUCLEOTIDE SEQUENCE</scope>
    <source>
        <strain evidence="1">ATCC30299</strain>
    </source>
</reference>
<protein>
    <recommendedName>
        <fullName evidence="3">Defensin-like protein</fullName>
    </recommendedName>
</protein>
<evidence type="ECO:0008006" key="3">
    <source>
        <dbReference type="Google" id="ProtNLM"/>
    </source>
</evidence>
<proteinExistence type="predicted"/>
<sequence>MDNLLSISDCYKACNEEFSVANPNRLFCKKGCDSDEKFLECKSEFCPGLCIKSELGEEDNKHGGWSKLFSRAPGSRPDDCLNACFYGCTHKDEEENDD</sequence>
<dbReference type="EMBL" id="CAJZBQ010000046">
    <property type="protein sequence ID" value="CAG9328394.1"/>
    <property type="molecule type" value="Genomic_DNA"/>
</dbReference>
<accession>A0AAU9JPY6</accession>
<dbReference type="AlphaFoldDB" id="A0AAU9JPY6"/>